<sequence>MKLLVLHPKQEIHESHLLKVSWVREFKKMDRRHIQSLQPIFFGQYMMENWILEVKKPTYHSLICSLV</sequence>
<organism evidence="1">
    <name type="scientific">Blumeria graminis f. sp. tritici 96224</name>
    <dbReference type="NCBI Taxonomy" id="1268274"/>
    <lineage>
        <taxon>Eukaryota</taxon>
        <taxon>Fungi</taxon>
        <taxon>Dikarya</taxon>
        <taxon>Ascomycota</taxon>
        <taxon>Pezizomycotina</taxon>
        <taxon>Leotiomycetes</taxon>
        <taxon>Erysiphales</taxon>
        <taxon>Erysiphaceae</taxon>
        <taxon>Blumeria</taxon>
    </lineage>
</organism>
<dbReference type="AlphaFoldDB" id="A0A381LBG0"/>
<accession>A0A381LBG0</accession>
<gene>
    <name evidence="1" type="ORF">BGT96224V2_LOCUS3686</name>
</gene>
<evidence type="ECO:0000313" key="1">
    <source>
        <dbReference type="EMBL" id="SUZ10526.1"/>
    </source>
</evidence>
<name>A0A381LBG0_BLUGR</name>
<reference evidence="1" key="1">
    <citation type="submission" date="2018-07" db="EMBL/GenBank/DDBJ databases">
        <authorList>
            <person name="Quirk P.G."/>
            <person name="Krulwich T.A."/>
        </authorList>
    </citation>
    <scope>NUCLEOTIDE SEQUENCE</scope>
    <source>
        <strain evidence="1">96224</strain>
    </source>
</reference>
<protein>
    <submittedName>
        <fullName evidence="1">Bgt-20847</fullName>
    </submittedName>
</protein>
<proteinExistence type="predicted"/>
<dbReference type="EMBL" id="UIGY01000084">
    <property type="protein sequence ID" value="SUZ10526.1"/>
    <property type="molecule type" value="Genomic_DNA"/>
</dbReference>